<accession>A0A9D1LWZ3</accession>
<dbReference type="SUPFAM" id="SSF53850">
    <property type="entry name" value="Periplasmic binding protein-like II"/>
    <property type="match status" value="1"/>
</dbReference>
<keyword evidence="1" id="KW-0732">Signal</keyword>
<comment type="caution">
    <text evidence="2">The sequence shown here is derived from an EMBL/GenBank/DDBJ whole genome shotgun (WGS) entry which is preliminary data.</text>
</comment>
<feature type="chain" id="PRO_5038994096" evidence="1">
    <location>
        <begin position="20"/>
        <end position="505"/>
    </location>
</feature>
<proteinExistence type="predicted"/>
<dbReference type="EMBL" id="DVNG01000007">
    <property type="protein sequence ID" value="HIU49487.1"/>
    <property type="molecule type" value="Genomic_DNA"/>
</dbReference>
<sequence length="505" mass="57631">MRKNFKKILCCLLAVTVLAGVLTLSGCKEEQNTATIKWGIYRCSEEDAVILESSLNAELENLSKPYRVDISGFNYSDYGDDYEKLSSDFDIFYLENSDNPDDFTSYLQDIINCVENGCFMALDDIFFEGQEEIIVNTIIEQYVIEENLDYGKFDGVQYIFPTNISSVKNAISVGTSFGVKTKLFEEAQLPMEEYMVDITEADQLLEKLSQYSSTLIYLPTDSLVDIVNHDTSIDKKYVLPYGVYGFHYVVPKNLMFYLEIYTYLFPVSGVGMTRETEPKVFNLFSDEYFIDYVKAMVRYREKGYTTQLDTFDINNSMGHGVKDLPIVAGDFTLLPTGSGKYIYYSPESIQKTSLCGLAVSSKTEKKDEALAFLYDLITDKDVKKSLYSESDQYYVSLFDEELCRVAFSPKDENGDRIAPYLEALENAQEIDKPNGFDLTGLEDVKEQIDLYVCEITRNFFYDNGVLADENGNITEESIEKNMAEIAQHLEELGIQQIIDRIEEQL</sequence>
<dbReference type="Gene3D" id="3.40.190.10">
    <property type="entry name" value="Periplasmic binding protein-like II"/>
    <property type="match status" value="1"/>
</dbReference>
<gene>
    <name evidence="2" type="ORF">IAD22_00520</name>
</gene>
<reference evidence="2" key="1">
    <citation type="submission" date="2020-10" db="EMBL/GenBank/DDBJ databases">
        <authorList>
            <person name="Gilroy R."/>
        </authorList>
    </citation>
    <scope>NUCLEOTIDE SEQUENCE</scope>
    <source>
        <strain evidence="2">ChiGjej1B1-1684</strain>
    </source>
</reference>
<name>A0A9D1LWZ3_9FIRM</name>
<reference evidence="2" key="2">
    <citation type="journal article" date="2021" name="PeerJ">
        <title>Extensive microbial diversity within the chicken gut microbiome revealed by metagenomics and culture.</title>
        <authorList>
            <person name="Gilroy R."/>
            <person name="Ravi A."/>
            <person name="Getino M."/>
            <person name="Pursley I."/>
            <person name="Horton D.L."/>
            <person name="Alikhan N.F."/>
            <person name="Baker D."/>
            <person name="Gharbi K."/>
            <person name="Hall N."/>
            <person name="Watson M."/>
            <person name="Adriaenssens E.M."/>
            <person name="Foster-Nyarko E."/>
            <person name="Jarju S."/>
            <person name="Secka A."/>
            <person name="Antonio M."/>
            <person name="Oren A."/>
            <person name="Chaudhuri R.R."/>
            <person name="La Ragione R."/>
            <person name="Hildebrand F."/>
            <person name="Pallen M.J."/>
        </authorList>
    </citation>
    <scope>NUCLEOTIDE SEQUENCE</scope>
    <source>
        <strain evidence="2">ChiGjej1B1-1684</strain>
    </source>
</reference>
<dbReference type="PROSITE" id="PS51257">
    <property type="entry name" value="PROKAR_LIPOPROTEIN"/>
    <property type="match status" value="1"/>
</dbReference>
<evidence type="ECO:0000313" key="2">
    <source>
        <dbReference type="EMBL" id="HIU49487.1"/>
    </source>
</evidence>
<organism evidence="2 3">
    <name type="scientific">Candidatus Limousia pullorum</name>
    <dbReference type="NCBI Taxonomy" id="2840860"/>
    <lineage>
        <taxon>Bacteria</taxon>
        <taxon>Bacillati</taxon>
        <taxon>Bacillota</taxon>
        <taxon>Clostridia</taxon>
        <taxon>Eubacteriales</taxon>
        <taxon>Oscillospiraceae</taxon>
        <taxon>Oscillospiraceae incertae sedis</taxon>
        <taxon>Candidatus Limousia</taxon>
    </lineage>
</organism>
<dbReference type="AlphaFoldDB" id="A0A9D1LWZ3"/>
<feature type="signal peptide" evidence="1">
    <location>
        <begin position="1"/>
        <end position="19"/>
    </location>
</feature>
<dbReference type="Proteomes" id="UP000824118">
    <property type="component" value="Unassembled WGS sequence"/>
</dbReference>
<protein>
    <submittedName>
        <fullName evidence="2">Uncharacterized protein</fullName>
    </submittedName>
</protein>
<evidence type="ECO:0000313" key="3">
    <source>
        <dbReference type="Proteomes" id="UP000824118"/>
    </source>
</evidence>
<evidence type="ECO:0000256" key="1">
    <source>
        <dbReference type="SAM" id="SignalP"/>
    </source>
</evidence>